<name>M0HNU2_HALVO</name>
<accession>M0HNU2</accession>
<dbReference type="PATRIC" id="fig|1227458.3.peg.3326"/>
<feature type="transmembrane region" description="Helical" evidence="1">
    <location>
        <begin position="69"/>
        <end position="90"/>
    </location>
</feature>
<reference evidence="2 3" key="1">
    <citation type="journal article" date="2014" name="PLoS Genet.">
        <title>Phylogenetically driven sequencing of extremely halophilic archaea reveals strategies for static and dynamic osmo-response.</title>
        <authorList>
            <person name="Becker E.A."/>
            <person name="Seitzer P.M."/>
            <person name="Tritt A."/>
            <person name="Larsen D."/>
            <person name="Krusor M."/>
            <person name="Yao A.I."/>
            <person name="Wu D."/>
            <person name="Madern D."/>
            <person name="Eisen J.A."/>
            <person name="Darling A.E."/>
            <person name="Facciotti M.T."/>
        </authorList>
    </citation>
    <scope>NUCLEOTIDE SEQUENCE [LARGE SCALE GENOMIC DNA]</scope>
    <source>
        <strain evidence="2 3">JCM 10717</strain>
    </source>
</reference>
<organism evidence="2 3">
    <name type="scientific">Haloferax volcanii JCM 10717</name>
    <dbReference type="NCBI Taxonomy" id="1227458"/>
    <lineage>
        <taxon>Archaea</taxon>
        <taxon>Methanobacteriati</taxon>
        <taxon>Methanobacteriota</taxon>
        <taxon>Stenosarchaea group</taxon>
        <taxon>Halobacteria</taxon>
        <taxon>Halobacteriales</taxon>
        <taxon>Haloferacaceae</taxon>
        <taxon>Haloferax</taxon>
    </lineage>
</organism>
<sequence>MNMFQKRRNAAGLFVLLFCVTVLTPPVFGSGYWYGLATFPGVFVLPIVVRRFERRFDVPLLIRRDQPNYWAGAASGLLTVFGTFLGVPLLRTTPLSQIPSFILCITVYGAILVFLFYGALLKDVEDGYLTVEPSE</sequence>
<dbReference type="AlphaFoldDB" id="M0HNU2"/>
<feature type="transmembrane region" description="Helical" evidence="1">
    <location>
        <begin position="96"/>
        <end position="120"/>
    </location>
</feature>
<evidence type="ECO:0000313" key="3">
    <source>
        <dbReference type="Proteomes" id="UP000011577"/>
    </source>
</evidence>
<keyword evidence="1" id="KW-0472">Membrane</keyword>
<keyword evidence="1" id="KW-0812">Transmembrane</keyword>
<evidence type="ECO:0000313" key="2">
    <source>
        <dbReference type="EMBL" id="ELZ86255.1"/>
    </source>
</evidence>
<proteinExistence type="predicted"/>
<protein>
    <submittedName>
        <fullName evidence="2">Uncharacterized protein</fullName>
    </submittedName>
</protein>
<evidence type="ECO:0000256" key="1">
    <source>
        <dbReference type="SAM" id="Phobius"/>
    </source>
</evidence>
<dbReference type="Proteomes" id="UP000011577">
    <property type="component" value="Unassembled WGS sequence"/>
</dbReference>
<keyword evidence="1" id="KW-1133">Transmembrane helix</keyword>
<gene>
    <name evidence="2" type="ORF">C452_16993</name>
</gene>
<dbReference type="EMBL" id="AOLL01000032">
    <property type="protein sequence ID" value="ELZ86255.1"/>
    <property type="molecule type" value="Genomic_DNA"/>
</dbReference>
<comment type="caution">
    <text evidence="2">The sequence shown here is derived from an EMBL/GenBank/DDBJ whole genome shotgun (WGS) entry which is preliminary data.</text>
</comment>